<feature type="signal peptide" evidence="1">
    <location>
        <begin position="1"/>
        <end position="27"/>
    </location>
</feature>
<sequence>MMMPVPWLSSLILAVLCLLAYLRFSDAECCTTMAHLEFMMTNGNCGVVNAKKTVHGCSITVCGDGRALVGTFCGRGPCNIFGCDCQGGCLHGDYGQSFLARNQDFGITLMHTEIVDYAPGASMWYTLTNGIFNKIF</sequence>
<keyword evidence="2" id="KW-1185">Reference proteome</keyword>
<dbReference type="Proteomes" id="UP001652661">
    <property type="component" value="Chromosome X"/>
</dbReference>
<evidence type="ECO:0000313" key="3">
    <source>
        <dbReference type="RefSeq" id="XP_017037236.2"/>
    </source>
</evidence>
<protein>
    <submittedName>
        <fullName evidence="3">Protein Diedel-like</fullName>
    </submittedName>
</protein>
<proteinExistence type="predicted"/>
<dbReference type="GeneID" id="108085216"/>
<reference evidence="3" key="1">
    <citation type="submission" date="2025-08" db="UniProtKB">
        <authorList>
            <consortium name="RefSeq"/>
        </authorList>
    </citation>
    <scope>IDENTIFICATION</scope>
    <source>
        <strain evidence="3">14028-0561.14</strain>
        <tissue evidence="3">Whole fly</tissue>
    </source>
</reference>
<keyword evidence="1" id="KW-0732">Signal</keyword>
<dbReference type="RefSeq" id="XP_017037236.2">
    <property type="nucleotide sequence ID" value="XM_017181747.2"/>
</dbReference>
<evidence type="ECO:0000256" key="1">
    <source>
        <dbReference type="SAM" id="SignalP"/>
    </source>
</evidence>
<dbReference type="InterPro" id="IPR025061">
    <property type="entry name" value="Diedel"/>
</dbReference>
<organism evidence="2 3">
    <name type="scientific">Drosophila kikkawai</name>
    <name type="common">Fruit fly</name>
    <dbReference type="NCBI Taxonomy" id="30033"/>
    <lineage>
        <taxon>Eukaryota</taxon>
        <taxon>Metazoa</taxon>
        <taxon>Ecdysozoa</taxon>
        <taxon>Arthropoda</taxon>
        <taxon>Hexapoda</taxon>
        <taxon>Insecta</taxon>
        <taxon>Pterygota</taxon>
        <taxon>Neoptera</taxon>
        <taxon>Endopterygota</taxon>
        <taxon>Diptera</taxon>
        <taxon>Brachycera</taxon>
        <taxon>Muscomorpha</taxon>
        <taxon>Ephydroidea</taxon>
        <taxon>Drosophilidae</taxon>
        <taxon>Drosophila</taxon>
        <taxon>Sophophora</taxon>
    </lineage>
</organism>
<name>A0A6P4JNM1_DROKI</name>
<gene>
    <name evidence="3" type="primary">LOC108085216</name>
</gene>
<evidence type="ECO:0000313" key="2">
    <source>
        <dbReference type="Proteomes" id="UP001652661"/>
    </source>
</evidence>
<dbReference type="OrthoDB" id="3737830at2759"/>
<accession>A0A6P4JNM1</accession>
<dbReference type="Gene3D" id="3.30.70.2800">
    <property type="match status" value="1"/>
</dbReference>
<dbReference type="Pfam" id="PF13164">
    <property type="entry name" value="Diedel"/>
    <property type="match status" value="1"/>
</dbReference>
<feature type="chain" id="PRO_5046569255" evidence="1">
    <location>
        <begin position="28"/>
        <end position="136"/>
    </location>
</feature>
<dbReference type="AlphaFoldDB" id="A0A6P4JNM1"/>